<dbReference type="AlphaFoldDB" id="A0AAN6WTY2"/>
<evidence type="ECO:0008006" key="4">
    <source>
        <dbReference type="Google" id="ProtNLM"/>
    </source>
</evidence>
<keyword evidence="1" id="KW-0812">Transmembrane</keyword>
<dbReference type="Proteomes" id="UP001302126">
    <property type="component" value="Unassembled WGS sequence"/>
</dbReference>
<name>A0AAN6WTY2_9PEZI</name>
<evidence type="ECO:0000256" key="1">
    <source>
        <dbReference type="SAM" id="Phobius"/>
    </source>
</evidence>
<accession>A0AAN6WTY2</accession>
<evidence type="ECO:0000313" key="3">
    <source>
        <dbReference type="Proteomes" id="UP001302126"/>
    </source>
</evidence>
<reference evidence="2" key="2">
    <citation type="submission" date="2023-05" db="EMBL/GenBank/DDBJ databases">
        <authorList>
            <consortium name="Lawrence Berkeley National Laboratory"/>
            <person name="Steindorff A."/>
            <person name="Hensen N."/>
            <person name="Bonometti L."/>
            <person name="Westerberg I."/>
            <person name="Brannstrom I.O."/>
            <person name="Guillou S."/>
            <person name="Cros-Aarteil S."/>
            <person name="Calhoun S."/>
            <person name="Haridas S."/>
            <person name="Kuo A."/>
            <person name="Mondo S."/>
            <person name="Pangilinan J."/>
            <person name="Riley R."/>
            <person name="Labutti K."/>
            <person name="Andreopoulos B."/>
            <person name="Lipzen A."/>
            <person name="Chen C."/>
            <person name="Yanf M."/>
            <person name="Daum C."/>
            <person name="Ng V."/>
            <person name="Clum A."/>
            <person name="Ohm R."/>
            <person name="Martin F."/>
            <person name="Silar P."/>
            <person name="Natvig D."/>
            <person name="Lalanne C."/>
            <person name="Gautier V."/>
            <person name="Ament-Velasquez S.L."/>
            <person name="Kruys A."/>
            <person name="Hutchinson M.I."/>
            <person name="Powell A.J."/>
            <person name="Barry K."/>
            <person name="Miller A.N."/>
            <person name="Grigoriev I.V."/>
            <person name="Debuchy R."/>
            <person name="Gladieux P."/>
            <person name="Thoren M.H."/>
            <person name="Johannesson H."/>
        </authorList>
    </citation>
    <scope>NUCLEOTIDE SEQUENCE</scope>
    <source>
        <strain evidence="2">PSN309</strain>
    </source>
</reference>
<reference evidence="2" key="1">
    <citation type="journal article" date="2023" name="Mol. Phylogenet. Evol.">
        <title>Genome-scale phylogeny and comparative genomics of the fungal order Sordariales.</title>
        <authorList>
            <person name="Hensen N."/>
            <person name="Bonometti L."/>
            <person name="Westerberg I."/>
            <person name="Brannstrom I.O."/>
            <person name="Guillou S."/>
            <person name="Cros-Aarteil S."/>
            <person name="Calhoun S."/>
            <person name="Haridas S."/>
            <person name="Kuo A."/>
            <person name="Mondo S."/>
            <person name="Pangilinan J."/>
            <person name="Riley R."/>
            <person name="LaButti K."/>
            <person name="Andreopoulos B."/>
            <person name="Lipzen A."/>
            <person name="Chen C."/>
            <person name="Yan M."/>
            <person name="Daum C."/>
            <person name="Ng V."/>
            <person name="Clum A."/>
            <person name="Steindorff A."/>
            <person name="Ohm R.A."/>
            <person name="Martin F."/>
            <person name="Silar P."/>
            <person name="Natvig D.O."/>
            <person name="Lalanne C."/>
            <person name="Gautier V."/>
            <person name="Ament-Velasquez S.L."/>
            <person name="Kruys A."/>
            <person name="Hutchinson M.I."/>
            <person name="Powell A.J."/>
            <person name="Barry K."/>
            <person name="Miller A.N."/>
            <person name="Grigoriev I.V."/>
            <person name="Debuchy R."/>
            <person name="Gladieux P."/>
            <person name="Hiltunen Thoren M."/>
            <person name="Johannesson H."/>
        </authorList>
    </citation>
    <scope>NUCLEOTIDE SEQUENCE</scope>
    <source>
        <strain evidence="2">PSN309</strain>
    </source>
</reference>
<keyword evidence="3" id="KW-1185">Reference proteome</keyword>
<gene>
    <name evidence="2" type="ORF">QBC35DRAFT_497086</name>
</gene>
<organism evidence="2 3">
    <name type="scientific">Podospora australis</name>
    <dbReference type="NCBI Taxonomy" id="1536484"/>
    <lineage>
        <taxon>Eukaryota</taxon>
        <taxon>Fungi</taxon>
        <taxon>Dikarya</taxon>
        <taxon>Ascomycota</taxon>
        <taxon>Pezizomycotina</taxon>
        <taxon>Sordariomycetes</taxon>
        <taxon>Sordariomycetidae</taxon>
        <taxon>Sordariales</taxon>
        <taxon>Podosporaceae</taxon>
        <taxon>Podospora</taxon>
    </lineage>
</organism>
<sequence>MSRLVIPSGVDGVHHSLLSCAFFFFFHRRVAFLFLPPLSALFSILPPLSSAKPATGQDADCLRSFIFLFNLGISQMFLFSLSSL</sequence>
<evidence type="ECO:0000313" key="2">
    <source>
        <dbReference type="EMBL" id="KAK4188119.1"/>
    </source>
</evidence>
<protein>
    <recommendedName>
        <fullName evidence="4">Transmembrane protein</fullName>
    </recommendedName>
</protein>
<feature type="transmembrane region" description="Helical" evidence="1">
    <location>
        <begin position="61"/>
        <end position="81"/>
    </location>
</feature>
<comment type="caution">
    <text evidence="2">The sequence shown here is derived from an EMBL/GenBank/DDBJ whole genome shotgun (WGS) entry which is preliminary data.</text>
</comment>
<keyword evidence="1" id="KW-1133">Transmembrane helix</keyword>
<keyword evidence="1" id="KW-0472">Membrane</keyword>
<feature type="transmembrane region" description="Helical" evidence="1">
    <location>
        <begin position="30"/>
        <end position="49"/>
    </location>
</feature>
<dbReference type="EMBL" id="MU864392">
    <property type="protein sequence ID" value="KAK4188119.1"/>
    <property type="molecule type" value="Genomic_DNA"/>
</dbReference>
<proteinExistence type="predicted"/>